<dbReference type="SUPFAM" id="SSF51735">
    <property type="entry name" value="NAD(P)-binding Rossmann-fold domains"/>
    <property type="match status" value="1"/>
</dbReference>
<feature type="domain" description="CoA-binding" evidence="1">
    <location>
        <begin position="12"/>
        <end position="109"/>
    </location>
</feature>
<evidence type="ECO:0000259" key="1">
    <source>
        <dbReference type="SMART" id="SM00881"/>
    </source>
</evidence>
<protein>
    <submittedName>
        <fullName evidence="2">Putative CoA-binding protein</fullName>
    </submittedName>
</protein>
<dbReference type="RefSeq" id="WP_209491072.1">
    <property type="nucleotide sequence ID" value="NZ_JAGGLC010000002.1"/>
</dbReference>
<keyword evidence="3" id="KW-1185">Reference proteome</keyword>
<reference evidence="2" key="1">
    <citation type="submission" date="2021-03" db="EMBL/GenBank/DDBJ databases">
        <title>Genomic Encyclopedia of Type Strains, Phase IV (KMG-IV): sequencing the most valuable type-strain genomes for metagenomic binning, comparative biology and taxonomic classification.</title>
        <authorList>
            <person name="Goeker M."/>
        </authorList>
    </citation>
    <scope>NUCLEOTIDE SEQUENCE</scope>
    <source>
        <strain evidence="2">DSM 26232</strain>
    </source>
</reference>
<dbReference type="InterPro" id="IPR003781">
    <property type="entry name" value="CoA-bd"/>
</dbReference>
<comment type="caution">
    <text evidence="2">The sequence shown here is derived from an EMBL/GenBank/DDBJ whole genome shotgun (WGS) entry which is preliminary data.</text>
</comment>
<proteinExistence type="predicted"/>
<evidence type="ECO:0000313" key="3">
    <source>
        <dbReference type="Proteomes" id="UP000823736"/>
    </source>
</evidence>
<organism evidence="2 3">
    <name type="scientific">Halolamina salifodinae</name>
    <dbReference type="NCBI Taxonomy" id="1202767"/>
    <lineage>
        <taxon>Archaea</taxon>
        <taxon>Methanobacteriati</taxon>
        <taxon>Methanobacteriota</taxon>
        <taxon>Stenosarchaea group</taxon>
        <taxon>Halobacteria</taxon>
        <taxon>Halobacteriales</taxon>
        <taxon>Haloferacaceae</taxon>
    </lineage>
</organism>
<name>A0A8T4GUJ9_9EURY</name>
<dbReference type="Gene3D" id="3.40.50.720">
    <property type="entry name" value="NAD(P)-binding Rossmann-like Domain"/>
    <property type="match status" value="1"/>
</dbReference>
<dbReference type="EMBL" id="JAGGLC010000002">
    <property type="protein sequence ID" value="MBP1986791.1"/>
    <property type="molecule type" value="Genomic_DNA"/>
</dbReference>
<dbReference type="Proteomes" id="UP000823736">
    <property type="component" value="Unassembled WGS sequence"/>
</dbReference>
<dbReference type="OrthoDB" id="42776at2157"/>
<dbReference type="PANTHER" id="PTHR33303">
    <property type="entry name" value="CYTOPLASMIC PROTEIN-RELATED"/>
    <property type="match status" value="1"/>
</dbReference>
<gene>
    <name evidence="2" type="ORF">J2753_001285</name>
</gene>
<dbReference type="AlphaFoldDB" id="A0A8T4GUJ9"/>
<evidence type="ECO:0000313" key="2">
    <source>
        <dbReference type="EMBL" id="MBP1986791.1"/>
    </source>
</evidence>
<dbReference type="SMART" id="SM00881">
    <property type="entry name" value="CoA_binding"/>
    <property type="match status" value="1"/>
</dbReference>
<dbReference type="PANTHER" id="PTHR33303:SF2">
    <property type="entry name" value="COA-BINDING DOMAIN-CONTAINING PROTEIN"/>
    <property type="match status" value="1"/>
</dbReference>
<dbReference type="InterPro" id="IPR036291">
    <property type="entry name" value="NAD(P)-bd_dom_sf"/>
</dbReference>
<sequence length="140" mass="15131">MPITDDDGLRSLLDADTIAVVGCSTTEGKAAHDVPKYLQEHGYQIIPINPFADAILGETAYDSLADVETDIDLVDVFRPSEETPGVVENVIARHEARGDAGAVWLQLGIESDEAAELAEDAGLDFVQDRCIKIEHDRLVA</sequence>
<dbReference type="Pfam" id="PF13380">
    <property type="entry name" value="CoA_binding_2"/>
    <property type="match status" value="1"/>
</dbReference>
<accession>A0A8T4GUJ9</accession>